<gene>
    <name evidence="2" type="ORF">N7476_000459</name>
</gene>
<feature type="compositionally biased region" description="Basic and acidic residues" evidence="1">
    <location>
        <begin position="25"/>
        <end position="38"/>
    </location>
</feature>
<feature type="compositionally biased region" description="Basic and acidic residues" evidence="1">
    <location>
        <begin position="49"/>
        <end position="71"/>
    </location>
</feature>
<dbReference type="PANTHER" id="PTHR38789:SF1">
    <property type="entry name" value="GLUCOSE-REPRESSIBLE GENE PROTEIN-RELATED"/>
    <property type="match status" value="1"/>
</dbReference>
<reference evidence="2" key="1">
    <citation type="submission" date="2022-12" db="EMBL/GenBank/DDBJ databases">
        <authorList>
            <person name="Petersen C."/>
        </authorList>
    </citation>
    <scope>NUCLEOTIDE SEQUENCE</scope>
    <source>
        <strain evidence="2">IBT 21472</strain>
    </source>
</reference>
<dbReference type="AlphaFoldDB" id="A0A9W9QBL0"/>
<comment type="caution">
    <text evidence="2">The sequence shown here is derived from an EMBL/GenBank/DDBJ whole genome shotgun (WGS) entry which is preliminary data.</text>
</comment>
<dbReference type="OrthoDB" id="10039103at2759"/>
<keyword evidence="3" id="KW-1185">Reference proteome</keyword>
<evidence type="ECO:0008006" key="4">
    <source>
        <dbReference type="Google" id="ProtNLM"/>
    </source>
</evidence>
<dbReference type="Proteomes" id="UP001147746">
    <property type="component" value="Unassembled WGS sequence"/>
</dbReference>
<reference evidence="2" key="2">
    <citation type="journal article" date="2023" name="IMA Fungus">
        <title>Comparative genomic study of the Penicillium genus elucidates a diverse pangenome and 15 lateral gene transfer events.</title>
        <authorList>
            <person name="Petersen C."/>
            <person name="Sorensen T."/>
            <person name="Nielsen M.R."/>
            <person name="Sondergaard T.E."/>
            <person name="Sorensen J.L."/>
            <person name="Fitzpatrick D.A."/>
            <person name="Frisvad J.C."/>
            <person name="Nielsen K.L."/>
        </authorList>
    </citation>
    <scope>NUCLEOTIDE SEQUENCE</scope>
    <source>
        <strain evidence="2">IBT 21472</strain>
    </source>
</reference>
<evidence type="ECO:0000313" key="3">
    <source>
        <dbReference type="Proteomes" id="UP001147746"/>
    </source>
</evidence>
<dbReference type="InterPro" id="IPR020100">
    <property type="entry name" value="Glc-repressible_Grg1"/>
</dbReference>
<accession>A0A9W9QBL0</accession>
<protein>
    <recommendedName>
        <fullName evidence="4">Glucose-repressible protein Grg1</fullName>
    </recommendedName>
</protein>
<dbReference type="EMBL" id="JAPZBO010000001">
    <property type="protein sequence ID" value="KAJ5330676.1"/>
    <property type="molecule type" value="Genomic_DNA"/>
</dbReference>
<proteinExistence type="predicted"/>
<dbReference type="Pfam" id="PF11034">
    <property type="entry name" value="Grg1"/>
    <property type="match status" value="1"/>
</dbReference>
<dbReference type="PANTHER" id="PTHR38789">
    <property type="entry name" value="REPRESSIBLE PROTEIN GRG1, PUTATIVE (AFU_ORTHOLOGUE AFUA_5G14210)-RELATED"/>
    <property type="match status" value="1"/>
</dbReference>
<evidence type="ECO:0000313" key="2">
    <source>
        <dbReference type="EMBL" id="KAJ5330676.1"/>
    </source>
</evidence>
<organism evidence="2 3">
    <name type="scientific">Penicillium atrosanguineum</name>
    <dbReference type="NCBI Taxonomy" id="1132637"/>
    <lineage>
        <taxon>Eukaryota</taxon>
        <taxon>Fungi</taxon>
        <taxon>Dikarya</taxon>
        <taxon>Ascomycota</taxon>
        <taxon>Pezizomycotina</taxon>
        <taxon>Eurotiomycetes</taxon>
        <taxon>Eurotiomycetidae</taxon>
        <taxon>Eurotiales</taxon>
        <taxon>Aspergillaceae</taxon>
        <taxon>Penicillium</taxon>
    </lineage>
</organism>
<name>A0A9W9QBL0_9EURO</name>
<feature type="region of interest" description="Disordered" evidence="1">
    <location>
        <begin position="17"/>
        <end position="71"/>
    </location>
</feature>
<evidence type="ECO:0000256" key="1">
    <source>
        <dbReference type="SAM" id="MobiDB-lite"/>
    </source>
</evidence>
<sequence length="71" mass="7467">METVKQAANYVAETVQGAGATASKEANKEVAKDSDAKWSTRASAAADAVGDKKDEQVHNTKADVHKEAAKH</sequence>